<keyword evidence="1" id="KW-0732">Signal</keyword>
<evidence type="ECO:0000256" key="1">
    <source>
        <dbReference type="SAM" id="SignalP"/>
    </source>
</evidence>
<name>A0A1I7U791_9PELO</name>
<sequence>MCRSWPSSFALLSFFILFLIQQTFACVDVLFVIDNRTLEVSRSRALQVARQLPEDQKIRKWVVLSRNDRYVPRVLRNNAELQSVLSTIHGDYDRFLEIATGEIARRTATFQPFVILLFSETPVNQTMTKLWRSISLAPALHIYRIGSLQRTSKMLSEDQETDFEKLILCGRNRTDILNTESKSKKVQKRD</sequence>
<dbReference type="WBParaSite" id="Csp11.Scaffold629.g15578.t1">
    <property type="protein sequence ID" value="Csp11.Scaffold629.g15578.t1"/>
    <property type="gene ID" value="Csp11.Scaffold629.g15578"/>
</dbReference>
<feature type="chain" id="PRO_5009308495" evidence="1">
    <location>
        <begin position="26"/>
        <end position="190"/>
    </location>
</feature>
<evidence type="ECO:0000313" key="3">
    <source>
        <dbReference type="WBParaSite" id="Csp11.Scaffold629.g15578.t1"/>
    </source>
</evidence>
<proteinExistence type="predicted"/>
<protein>
    <submittedName>
        <fullName evidence="3">VWFA domain-containing protein</fullName>
    </submittedName>
</protein>
<dbReference type="AlphaFoldDB" id="A0A1I7U791"/>
<feature type="signal peptide" evidence="1">
    <location>
        <begin position="1"/>
        <end position="25"/>
    </location>
</feature>
<keyword evidence="2" id="KW-1185">Reference proteome</keyword>
<dbReference type="STRING" id="1561998.A0A1I7U791"/>
<evidence type="ECO:0000313" key="2">
    <source>
        <dbReference type="Proteomes" id="UP000095282"/>
    </source>
</evidence>
<organism evidence="2 3">
    <name type="scientific">Caenorhabditis tropicalis</name>
    <dbReference type="NCBI Taxonomy" id="1561998"/>
    <lineage>
        <taxon>Eukaryota</taxon>
        <taxon>Metazoa</taxon>
        <taxon>Ecdysozoa</taxon>
        <taxon>Nematoda</taxon>
        <taxon>Chromadorea</taxon>
        <taxon>Rhabditida</taxon>
        <taxon>Rhabditina</taxon>
        <taxon>Rhabditomorpha</taxon>
        <taxon>Rhabditoidea</taxon>
        <taxon>Rhabditidae</taxon>
        <taxon>Peloderinae</taxon>
        <taxon>Caenorhabditis</taxon>
    </lineage>
</organism>
<dbReference type="Proteomes" id="UP000095282">
    <property type="component" value="Unplaced"/>
</dbReference>
<dbReference type="eggNOG" id="ENOG502SQGN">
    <property type="taxonomic scope" value="Eukaryota"/>
</dbReference>
<accession>A0A1I7U791</accession>
<reference evidence="3" key="1">
    <citation type="submission" date="2016-11" db="UniProtKB">
        <authorList>
            <consortium name="WormBaseParasite"/>
        </authorList>
    </citation>
    <scope>IDENTIFICATION</scope>
</reference>